<evidence type="ECO:0000256" key="1">
    <source>
        <dbReference type="SAM" id="MobiDB-lite"/>
    </source>
</evidence>
<proteinExistence type="predicted"/>
<feature type="compositionally biased region" description="Basic and acidic residues" evidence="1">
    <location>
        <begin position="1"/>
        <end position="21"/>
    </location>
</feature>
<evidence type="ECO:0000313" key="2">
    <source>
        <dbReference type="EMBL" id="KAK2867526.1"/>
    </source>
</evidence>
<dbReference type="EMBL" id="JAUYZG010000025">
    <property type="protein sequence ID" value="KAK2867526.1"/>
    <property type="molecule type" value="Genomic_DNA"/>
</dbReference>
<keyword evidence="3" id="KW-1185">Reference proteome</keyword>
<evidence type="ECO:0000313" key="3">
    <source>
        <dbReference type="Proteomes" id="UP001187343"/>
    </source>
</evidence>
<accession>A0AA88NUV7</accession>
<sequence>MAVESGEAHRRVQHTSQEETAARPLSDSWPHSEALSVSAAALYSADLWRLSRTALPALFLHWSHSEALSFSAAALYSADLWRLSRTALRALFLQ</sequence>
<dbReference type="AlphaFoldDB" id="A0AA88NUV7"/>
<organism evidence="2 3">
    <name type="scientific">Cirrhinus molitorella</name>
    <name type="common">mud carp</name>
    <dbReference type="NCBI Taxonomy" id="172907"/>
    <lineage>
        <taxon>Eukaryota</taxon>
        <taxon>Metazoa</taxon>
        <taxon>Chordata</taxon>
        <taxon>Craniata</taxon>
        <taxon>Vertebrata</taxon>
        <taxon>Euteleostomi</taxon>
        <taxon>Actinopterygii</taxon>
        <taxon>Neopterygii</taxon>
        <taxon>Teleostei</taxon>
        <taxon>Ostariophysi</taxon>
        <taxon>Cypriniformes</taxon>
        <taxon>Cyprinidae</taxon>
        <taxon>Labeoninae</taxon>
        <taxon>Labeonini</taxon>
        <taxon>Cirrhinus</taxon>
    </lineage>
</organism>
<reference evidence="2" key="1">
    <citation type="submission" date="2023-08" db="EMBL/GenBank/DDBJ databases">
        <title>Chromosome-level Genome Assembly of mud carp (Cirrhinus molitorella).</title>
        <authorList>
            <person name="Liu H."/>
        </authorList>
    </citation>
    <scope>NUCLEOTIDE SEQUENCE</scope>
    <source>
        <strain evidence="2">Prfri</strain>
        <tissue evidence="2">Muscle</tissue>
    </source>
</reference>
<name>A0AA88NUV7_9TELE</name>
<dbReference type="Proteomes" id="UP001187343">
    <property type="component" value="Unassembled WGS sequence"/>
</dbReference>
<protein>
    <submittedName>
        <fullName evidence="2">Uncharacterized protein</fullName>
    </submittedName>
</protein>
<gene>
    <name evidence="2" type="ORF">Q8A67_025643</name>
</gene>
<feature type="region of interest" description="Disordered" evidence="1">
    <location>
        <begin position="1"/>
        <end position="29"/>
    </location>
</feature>
<comment type="caution">
    <text evidence="2">The sequence shown here is derived from an EMBL/GenBank/DDBJ whole genome shotgun (WGS) entry which is preliminary data.</text>
</comment>